<feature type="compositionally biased region" description="Pro residues" evidence="1">
    <location>
        <begin position="359"/>
        <end position="373"/>
    </location>
</feature>
<feature type="compositionally biased region" description="Low complexity" evidence="1">
    <location>
        <begin position="406"/>
        <end position="419"/>
    </location>
</feature>
<proteinExistence type="predicted"/>
<feature type="compositionally biased region" description="Low complexity" evidence="1">
    <location>
        <begin position="485"/>
        <end position="494"/>
    </location>
</feature>
<feature type="region of interest" description="Disordered" evidence="1">
    <location>
        <begin position="330"/>
        <end position="550"/>
    </location>
</feature>
<comment type="caution">
    <text evidence="2">The sequence shown here is derived from an EMBL/GenBank/DDBJ whole genome shotgun (WGS) entry which is preliminary data.</text>
</comment>
<protein>
    <submittedName>
        <fullName evidence="2">Uncharacterized protein</fullName>
    </submittedName>
</protein>
<feature type="compositionally biased region" description="Low complexity" evidence="1">
    <location>
        <begin position="340"/>
        <end position="358"/>
    </location>
</feature>
<name>A0A4V3FQ24_9PSEU</name>
<accession>A0A4V3FQ24</accession>
<organism evidence="2 3">
    <name type="scientific">Actinophytocola oryzae</name>
    <dbReference type="NCBI Taxonomy" id="502181"/>
    <lineage>
        <taxon>Bacteria</taxon>
        <taxon>Bacillati</taxon>
        <taxon>Actinomycetota</taxon>
        <taxon>Actinomycetes</taxon>
        <taxon>Pseudonocardiales</taxon>
        <taxon>Pseudonocardiaceae</taxon>
    </lineage>
</organism>
<dbReference type="AlphaFoldDB" id="A0A4V3FQ24"/>
<gene>
    <name evidence="2" type="ORF">CLV71_13814</name>
</gene>
<feature type="compositionally biased region" description="Low complexity" evidence="1">
    <location>
        <begin position="446"/>
        <end position="457"/>
    </location>
</feature>
<dbReference type="RefSeq" id="WP_133909503.1">
    <property type="nucleotide sequence ID" value="NZ_SOCP01000038.1"/>
</dbReference>
<reference evidence="2 3" key="1">
    <citation type="submission" date="2019-03" db="EMBL/GenBank/DDBJ databases">
        <title>Genomic Encyclopedia of Archaeal and Bacterial Type Strains, Phase II (KMG-II): from individual species to whole genera.</title>
        <authorList>
            <person name="Goeker M."/>
        </authorList>
    </citation>
    <scope>NUCLEOTIDE SEQUENCE [LARGE SCALE GENOMIC DNA]</scope>
    <source>
        <strain evidence="2 3">DSM 45499</strain>
    </source>
</reference>
<evidence type="ECO:0000313" key="2">
    <source>
        <dbReference type="EMBL" id="TDV34599.1"/>
    </source>
</evidence>
<dbReference type="EMBL" id="SOCP01000038">
    <property type="protein sequence ID" value="TDV34599.1"/>
    <property type="molecule type" value="Genomic_DNA"/>
</dbReference>
<sequence length="550" mass="55123">MDVIGRTADTPAPPADPSPDLLDLDQIVAMVAPADPQGWYRRAEGFDEVHRRLQDVSDEFRKQAKAVDAAWYGATSDGYSSRVEHIAVTVDHLLRGPDYGSLFRRAGDALAAAQRRLNDLRLQRDQDTGADPAPSDEQARQIFTDLAAAYEDVGQTIAGDPALLAGAPAPPVVTLTSTGVDQQGPTFDVDTGSDAAATGPGSFTAAPAGGFFTGTRVGPAVVTGGGSPARPFGAVFGRGAPPEAAGMGPAAAGPPARLRGGGPPAWAPMVAAMPPSIGRPQTRTTDPYDDPVVSTVDAERPGVAPDEIRLAELTSGPAPDVLTETLSAGADVAPQDEAATRTTTATAEVTASATAVPVTPVPAPPAPATPPAASPASAGVAGGTSIPVSTSPAGRVPAAPVLSEGPVASRPPVSSAPLSDPVPGRTPVPQQPSAAGVLANSGETVAAPRPAGAAPGAAEGGGMGAPMAGGGGPLPSTQQRGGGTARTTAGRGPAPESPASWDAEEHPFPVLGRRRRAAPPAGTDGEPPAPVRPLPRLPMDFLSRKEEDDD</sequence>
<keyword evidence="3" id="KW-1185">Reference proteome</keyword>
<feature type="compositionally biased region" description="Gly residues" evidence="1">
    <location>
        <begin position="458"/>
        <end position="473"/>
    </location>
</feature>
<dbReference type="Proteomes" id="UP000294927">
    <property type="component" value="Unassembled WGS sequence"/>
</dbReference>
<feature type="compositionally biased region" description="Pro residues" evidence="1">
    <location>
        <begin position="527"/>
        <end position="536"/>
    </location>
</feature>
<evidence type="ECO:0000313" key="3">
    <source>
        <dbReference type="Proteomes" id="UP000294927"/>
    </source>
</evidence>
<evidence type="ECO:0000256" key="1">
    <source>
        <dbReference type="SAM" id="MobiDB-lite"/>
    </source>
</evidence>